<feature type="domain" description="Peptidase M16 N-terminal" evidence="3">
    <location>
        <begin position="42"/>
        <end position="184"/>
    </location>
</feature>
<dbReference type="Pfam" id="PF05193">
    <property type="entry name" value="Peptidase_M16_C"/>
    <property type="match status" value="1"/>
</dbReference>
<dbReference type="Proteomes" id="UP000886069">
    <property type="component" value="Unassembled WGS sequence"/>
</dbReference>
<evidence type="ECO:0000259" key="3">
    <source>
        <dbReference type="Pfam" id="PF00675"/>
    </source>
</evidence>
<dbReference type="GO" id="GO:0046872">
    <property type="term" value="F:metal ion binding"/>
    <property type="evidence" value="ECO:0007669"/>
    <property type="project" value="InterPro"/>
</dbReference>
<dbReference type="Gene3D" id="3.30.830.10">
    <property type="entry name" value="Metalloenzyme, LuxS/M16 peptidase-like"/>
    <property type="match status" value="2"/>
</dbReference>
<evidence type="ECO:0000313" key="5">
    <source>
        <dbReference type="EMBL" id="HER43986.1"/>
    </source>
</evidence>
<feature type="domain" description="Peptidase M16 C-terminal" evidence="4">
    <location>
        <begin position="196"/>
        <end position="373"/>
    </location>
</feature>
<dbReference type="EMBL" id="DSEC01000421">
    <property type="protein sequence ID" value="HER43986.1"/>
    <property type="molecule type" value="Genomic_DNA"/>
</dbReference>
<proteinExistence type="inferred from homology"/>
<accession>A0A7V2AVI6</accession>
<dbReference type="InterPro" id="IPR050361">
    <property type="entry name" value="MPP/UQCRC_Complex"/>
</dbReference>
<dbReference type="PANTHER" id="PTHR11851">
    <property type="entry name" value="METALLOPROTEASE"/>
    <property type="match status" value="1"/>
</dbReference>
<dbReference type="InterPro" id="IPR011765">
    <property type="entry name" value="Pept_M16_N"/>
</dbReference>
<evidence type="ECO:0000259" key="4">
    <source>
        <dbReference type="Pfam" id="PF05193"/>
    </source>
</evidence>
<reference evidence="5" key="1">
    <citation type="journal article" date="2020" name="mSystems">
        <title>Genome- and Community-Level Interaction Insights into Carbon Utilization and Element Cycling Functions of Hydrothermarchaeota in Hydrothermal Sediment.</title>
        <authorList>
            <person name="Zhou Z."/>
            <person name="Liu Y."/>
            <person name="Xu W."/>
            <person name="Pan J."/>
            <person name="Luo Z.H."/>
            <person name="Li M."/>
        </authorList>
    </citation>
    <scope>NUCLEOTIDE SEQUENCE [LARGE SCALE GENOMIC DNA]</scope>
    <source>
        <strain evidence="5">SpSt-1233</strain>
    </source>
</reference>
<feature type="chain" id="PRO_5031177253" evidence="2">
    <location>
        <begin position="22"/>
        <end position="441"/>
    </location>
</feature>
<name>A0A7V2AVI6_UNCEI</name>
<organism evidence="5">
    <name type="scientific">Eiseniibacteriota bacterium</name>
    <dbReference type="NCBI Taxonomy" id="2212470"/>
    <lineage>
        <taxon>Bacteria</taxon>
        <taxon>Candidatus Eiseniibacteriota</taxon>
    </lineage>
</organism>
<protein>
    <submittedName>
        <fullName evidence="5">Insulinase family protein</fullName>
    </submittedName>
</protein>
<dbReference type="PANTHER" id="PTHR11851:SF49">
    <property type="entry name" value="MITOCHONDRIAL-PROCESSING PEPTIDASE SUBUNIT ALPHA"/>
    <property type="match status" value="1"/>
</dbReference>
<comment type="caution">
    <text evidence="5">The sequence shown here is derived from an EMBL/GenBank/DDBJ whole genome shotgun (WGS) entry which is preliminary data.</text>
</comment>
<dbReference type="SUPFAM" id="SSF63411">
    <property type="entry name" value="LuxS/MPP-like metallohydrolase"/>
    <property type="match status" value="2"/>
</dbReference>
<feature type="signal peptide" evidence="2">
    <location>
        <begin position="1"/>
        <end position="21"/>
    </location>
</feature>
<dbReference type="InterPro" id="IPR007863">
    <property type="entry name" value="Peptidase_M16_C"/>
</dbReference>
<sequence>MQAVVLIVLISVLCAAVPATAGDRITVKVDAVVETLDNGLKVILVEDHSVPVISYQTFFRVGARNERAGITGISHFMEHMMFNGAGKYGPKEFDAVLEANGGYSNAFTSDDMTAYYEDISSDGLELCVDLDSDRMKSLTLDPRFIESEMNVVKEERRLRTDNSVEGQMWEDLDALAFKAHPYKWPVIGWMSDLEAIDRDDCVEYFRTYYAPNNAILIVAGDFDAKKAMKLIHEYYDDIPAQREPGAVRTVEPPQMGERRGEVHRKAELPAVLIAYHTPDVRSGDIYALDLLQQILTGGESSRLYRRLVRESEAAMSVSASFPWRVDPYLFQFEIKMKPGHGTIEAEEAVYAELAGIAENGVLEEELVRARNVLEADFVRSMQTVNGRASKIGRYEILFGDYREMMSVPERYRAVTGDEIREAAKKYFERNNRTVVTLVPEA</sequence>
<dbReference type="AlphaFoldDB" id="A0A7V2AVI6"/>
<keyword evidence="2" id="KW-0732">Signal</keyword>
<evidence type="ECO:0000256" key="1">
    <source>
        <dbReference type="ARBA" id="ARBA00007261"/>
    </source>
</evidence>
<comment type="similarity">
    <text evidence="1">Belongs to the peptidase M16 family.</text>
</comment>
<evidence type="ECO:0000256" key="2">
    <source>
        <dbReference type="SAM" id="SignalP"/>
    </source>
</evidence>
<dbReference type="Pfam" id="PF00675">
    <property type="entry name" value="Peptidase_M16"/>
    <property type="match status" value="1"/>
</dbReference>
<dbReference type="InterPro" id="IPR011249">
    <property type="entry name" value="Metalloenz_LuxS/M16"/>
</dbReference>
<gene>
    <name evidence="5" type="ORF">ENO08_05960</name>
</gene>